<sequence length="296" mass="32511">MRFTQRRTEGPGRARAAEIISEPGESNQVFNPDDYISAEAKAALFESLDRQLAALDPETPLEDSMFAGIGEAHALLGEGATLAILYPEAVSARRVIDRTQEELSRYLGEALEEAVRLQGGRYVSAYAQMLLIDSKARQLIPVDQSGVDSAVTKLTRDGFGDNWGTFCSRVSELSLIVPSLRELWDKPSQVTPGIKEARELMTAGENGYAVQILGAMAVAFPKEWVENSEIKRLRADLIETEASWLGGVGKDFLPSALAYWKIVRADRVEVTVEGGLRLIYNKEEAVSPPLPARNKT</sequence>
<dbReference type="AlphaFoldDB" id="A0A2M7H3N2"/>
<comment type="caution">
    <text evidence="1">The sequence shown here is derived from an EMBL/GenBank/DDBJ whole genome shotgun (WGS) entry which is preliminary data.</text>
</comment>
<protein>
    <submittedName>
        <fullName evidence="1">Uncharacterized protein</fullName>
    </submittedName>
</protein>
<reference evidence="1 2" key="1">
    <citation type="submission" date="2017-09" db="EMBL/GenBank/DDBJ databases">
        <title>Depth-based differentiation of microbial function through sediment-hosted aquifers and enrichment of novel symbionts in the deep terrestrial subsurface.</title>
        <authorList>
            <person name="Probst A.J."/>
            <person name="Ladd B."/>
            <person name="Jarett J.K."/>
            <person name="Geller-Mcgrath D.E."/>
            <person name="Sieber C.M."/>
            <person name="Emerson J.B."/>
            <person name="Anantharaman K."/>
            <person name="Thomas B.C."/>
            <person name="Malmstrom R."/>
            <person name="Stieglmeier M."/>
            <person name="Klingl A."/>
            <person name="Woyke T."/>
            <person name="Ryan C.M."/>
            <person name="Banfield J.F."/>
        </authorList>
    </citation>
    <scope>NUCLEOTIDE SEQUENCE [LARGE SCALE GENOMIC DNA]</scope>
    <source>
        <strain evidence="1">CG15_BIG_FIL_POST_REV_8_21_14_020_45_12</strain>
    </source>
</reference>
<evidence type="ECO:0000313" key="2">
    <source>
        <dbReference type="Proteomes" id="UP000230292"/>
    </source>
</evidence>
<evidence type="ECO:0000313" key="1">
    <source>
        <dbReference type="EMBL" id="PIW36833.1"/>
    </source>
</evidence>
<proteinExistence type="predicted"/>
<gene>
    <name evidence="1" type="ORF">COW24_03260</name>
</gene>
<dbReference type="Proteomes" id="UP000230292">
    <property type="component" value="Unassembled WGS sequence"/>
</dbReference>
<accession>A0A2M7H3N2</accession>
<dbReference type="EMBL" id="PFGC01000038">
    <property type="protein sequence ID" value="PIW36833.1"/>
    <property type="molecule type" value="Genomic_DNA"/>
</dbReference>
<organism evidence="1 2">
    <name type="scientific">Candidatus Kerfeldbacteria bacterium CG15_BIG_FIL_POST_REV_8_21_14_020_45_12</name>
    <dbReference type="NCBI Taxonomy" id="2014247"/>
    <lineage>
        <taxon>Bacteria</taxon>
        <taxon>Candidatus Kerfeldiibacteriota</taxon>
    </lineage>
</organism>
<name>A0A2M7H3N2_9BACT</name>